<protein>
    <recommendedName>
        <fullName evidence="1">DNA-directed DNA polymerase</fullName>
        <ecNumber evidence="1">2.7.7.7</ecNumber>
    </recommendedName>
</protein>
<evidence type="ECO:0000256" key="7">
    <source>
        <dbReference type="ARBA" id="ARBA00049244"/>
    </source>
</evidence>
<gene>
    <name evidence="9" type="primary">yqeN_27</name>
    <name evidence="9" type="ORF">SDC9_189179</name>
</gene>
<dbReference type="PANTHER" id="PTHR34388">
    <property type="entry name" value="DNA POLYMERASE III SUBUNIT DELTA"/>
    <property type="match status" value="1"/>
</dbReference>
<dbReference type="SUPFAM" id="SSF48019">
    <property type="entry name" value="post-AAA+ oligomerization domain-like"/>
    <property type="match status" value="1"/>
</dbReference>
<dbReference type="Gene3D" id="1.10.8.60">
    <property type="match status" value="1"/>
</dbReference>
<evidence type="ECO:0000256" key="4">
    <source>
        <dbReference type="ARBA" id="ARBA00022705"/>
    </source>
</evidence>
<accession>A0A645HRF1</accession>
<comment type="catalytic activity">
    <reaction evidence="7">
        <text>DNA(n) + a 2'-deoxyribonucleoside 5'-triphosphate = DNA(n+1) + diphosphate</text>
        <dbReference type="Rhea" id="RHEA:22508"/>
        <dbReference type="Rhea" id="RHEA-COMP:17339"/>
        <dbReference type="Rhea" id="RHEA-COMP:17340"/>
        <dbReference type="ChEBI" id="CHEBI:33019"/>
        <dbReference type="ChEBI" id="CHEBI:61560"/>
        <dbReference type="ChEBI" id="CHEBI:173112"/>
        <dbReference type="EC" id="2.7.7.7"/>
    </reaction>
</comment>
<name>A0A645HRF1_9ZZZZ</name>
<dbReference type="GO" id="GO:0009360">
    <property type="term" value="C:DNA polymerase III complex"/>
    <property type="evidence" value="ECO:0007669"/>
    <property type="project" value="TreeGrafter"/>
</dbReference>
<dbReference type="InterPro" id="IPR048466">
    <property type="entry name" value="DNA_pol3_delta-like_C"/>
</dbReference>
<keyword evidence="4" id="KW-0235">DNA replication</keyword>
<dbReference type="AlphaFoldDB" id="A0A645HRF1"/>
<evidence type="ECO:0000256" key="2">
    <source>
        <dbReference type="ARBA" id="ARBA00022679"/>
    </source>
</evidence>
<comment type="similarity">
    <text evidence="6">Belongs to the DNA polymerase HolA subunit family.</text>
</comment>
<proteinExistence type="inferred from homology"/>
<keyword evidence="3" id="KW-0548">Nucleotidyltransferase</keyword>
<evidence type="ECO:0000256" key="1">
    <source>
        <dbReference type="ARBA" id="ARBA00012417"/>
    </source>
</evidence>
<dbReference type="Gene3D" id="1.20.272.10">
    <property type="match status" value="1"/>
</dbReference>
<dbReference type="InterPro" id="IPR008921">
    <property type="entry name" value="DNA_pol3_clamp-load_cplx_C"/>
</dbReference>
<reference evidence="9" key="1">
    <citation type="submission" date="2019-08" db="EMBL/GenBank/DDBJ databases">
        <authorList>
            <person name="Kucharzyk K."/>
            <person name="Murdoch R.W."/>
            <person name="Higgins S."/>
            <person name="Loffler F."/>
        </authorList>
    </citation>
    <scope>NUCLEOTIDE SEQUENCE</scope>
</reference>
<sequence length="170" mass="19342">MAATDNVPLLLLANEIEKLAIYVGTRKKWTRQDVEAIFSELPEVSIFALTNAIAEKKTEEVLSLLAVEEKRGTHVLKVTGIVSSQIRKLWQVKELMEAGYDKNSIANELKMHPFIAQKTMAQSKFFTTVSLQKCLTALAKLNMDLRKGGRRFEQLEEILVVLLHDKLFKR</sequence>
<dbReference type="GO" id="GO:0006261">
    <property type="term" value="P:DNA-templated DNA replication"/>
    <property type="evidence" value="ECO:0007669"/>
    <property type="project" value="TreeGrafter"/>
</dbReference>
<keyword evidence="5" id="KW-0239">DNA-directed DNA polymerase</keyword>
<organism evidence="9">
    <name type="scientific">bioreactor metagenome</name>
    <dbReference type="NCBI Taxonomy" id="1076179"/>
    <lineage>
        <taxon>unclassified sequences</taxon>
        <taxon>metagenomes</taxon>
        <taxon>ecological metagenomes</taxon>
    </lineage>
</organism>
<comment type="caution">
    <text evidence="9">The sequence shown here is derived from an EMBL/GenBank/DDBJ whole genome shotgun (WGS) entry which is preliminary data.</text>
</comment>
<dbReference type="EC" id="2.7.7.7" evidence="1"/>
<dbReference type="InterPro" id="IPR005790">
    <property type="entry name" value="DNA_polIII_delta"/>
</dbReference>
<evidence type="ECO:0000259" key="8">
    <source>
        <dbReference type="Pfam" id="PF21694"/>
    </source>
</evidence>
<dbReference type="GO" id="GO:0003677">
    <property type="term" value="F:DNA binding"/>
    <property type="evidence" value="ECO:0007669"/>
    <property type="project" value="InterPro"/>
</dbReference>
<evidence type="ECO:0000256" key="5">
    <source>
        <dbReference type="ARBA" id="ARBA00022932"/>
    </source>
</evidence>
<evidence type="ECO:0000313" key="9">
    <source>
        <dbReference type="EMBL" id="MPN41625.1"/>
    </source>
</evidence>
<dbReference type="EMBL" id="VSSQ01098799">
    <property type="protein sequence ID" value="MPN41625.1"/>
    <property type="molecule type" value="Genomic_DNA"/>
</dbReference>
<evidence type="ECO:0000256" key="3">
    <source>
        <dbReference type="ARBA" id="ARBA00022695"/>
    </source>
</evidence>
<dbReference type="NCBIfam" id="TIGR01128">
    <property type="entry name" value="holA"/>
    <property type="match status" value="1"/>
</dbReference>
<keyword evidence="2" id="KW-0808">Transferase</keyword>
<evidence type="ECO:0000256" key="6">
    <source>
        <dbReference type="ARBA" id="ARBA00034754"/>
    </source>
</evidence>
<dbReference type="GO" id="GO:0003887">
    <property type="term" value="F:DNA-directed DNA polymerase activity"/>
    <property type="evidence" value="ECO:0007669"/>
    <property type="project" value="UniProtKB-KW"/>
</dbReference>
<dbReference type="PANTHER" id="PTHR34388:SF1">
    <property type="entry name" value="DNA POLYMERASE III SUBUNIT DELTA"/>
    <property type="match status" value="1"/>
</dbReference>
<dbReference type="Pfam" id="PF21694">
    <property type="entry name" value="DNA_pol3_delta_C"/>
    <property type="match status" value="1"/>
</dbReference>
<feature type="domain" description="DNA polymerase III delta subunit-like C-terminal" evidence="8">
    <location>
        <begin position="45"/>
        <end position="161"/>
    </location>
</feature>